<keyword evidence="2" id="KW-0732">Signal</keyword>
<accession>A0A5C2H891</accession>
<feature type="signal peptide" evidence="2">
    <location>
        <begin position="1"/>
        <end position="19"/>
    </location>
</feature>
<organism evidence="3 4">
    <name type="scientific">Malaciobacter pacificus</name>
    <dbReference type="NCBI Taxonomy" id="1080223"/>
    <lineage>
        <taxon>Bacteria</taxon>
        <taxon>Pseudomonadati</taxon>
        <taxon>Campylobacterota</taxon>
        <taxon>Epsilonproteobacteria</taxon>
        <taxon>Campylobacterales</taxon>
        <taxon>Arcobacteraceae</taxon>
        <taxon>Malaciobacter</taxon>
    </lineage>
</organism>
<gene>
    <name evidence="3" type="ORF">APAC_2109</name>
</gene>
<name>A0A5C2H891_9BACT</name>
<feature type="transmembrane region" description="Helical" evidence="1">
    <location>
        <begin position="772"/>
        <end position="792"/>
    </location>
</feature>
<protein>
    <submittedName>
        <fullName evidence="3">Putative membrane protein</fullName>
    </submittedName>
</protein>
<keyword evidence="1" id="KW-1133">Transmembrane helix</keyword>
<evidence type="ECO:0000256" key="1">
    <source>
        <dbReference type="SAM" id="Phobius"/>
    </source>
</evidence>
<evidence type="ECO:0000313" key="3">
    <source>
        <dbReference type="EMBL" id="QEP35181.1"/>
    </source>
</evidence>
<sequence length="832" mass="93423">MKYFYSLILFLFFSNFSYAFTEINTSTVQEDYKKGNMDKYKYDNLSYFNTSALISQKIINKEDELERFIPDTLSIYDIKTHVTCSFVGDEYTATIYSMDLANGNVTCMISKKGDLYNPLGLFQTHYPNMKKAYELDLKKAEQAKQSEIAAADLQFSPLKKIKDNINTSTTTNQTGQYLTIPELLTAAILTDTDIIDVQATQSSDKLQLKNSFVSKYYDVNSREFIDNKEYLLADAETIFNVYTGLSDVSMTYFVILIAFFAIYGLGSKVLSHFTSKAEDKQNHEKVTPYIGGIIAGILFFFPTGFKEQITNQNGSVVAEYNMMKTEYQEWEKAGYYLFTDWADAAAKVIIDSEMDAIVEKSGVTTKDQIIQNQALITQYLSLANTNNKLWHLCRNEMYNYSGLFNSDGKHQYSKDPNQPFPLNEKWAYVNSKLGSNTSSLYYSVKDGEVKGDSAYSPNVLQKVNSTNPLDSYYPEYSLSACGNVYYEHQKNSNKLKDLISKQDQLTGTGLNSANKIPQLEGLVKFQYELYRDWGYLAVLGLPVTKLQTEYIGGLYETRRSEVLDKLNDQVKEDSWGTHMIMSSIPYMFLPGAGSVYKIVEDNSVKIAAAIGTTSGTIAGGGFASWFTGAIGAATGVIAGVAAKSAIALAFAYKAAQTVLGITPIVGIVIIGLLRFVIIMVKIFSFHFASLFMMPIMFARENIQAIARFTMKIFATMLELPIFVLSVWLAITASSLIHTIGDVFGKKIIMGMLENNALQQSNFIYSWIDKMKIYFFDGFIEISVAIFSIIIIYKIIVSLHSTLFEIIEVQGSKELDNAIESMKNESTGWGSRM</sequence>
<dbReference type="Proteomes" id="UP000322726">
    <property type="component" value="Chromosome"/>
</dbReference>
<keyword evidence="1" id="KW-0812">Transmembrane</keyword>
<reference evidence="3 4" key="1">
    <citation type="submission" date="2019-09" db="EMBL/GenBank/DDBJ databases">
        <title>Complete genome sequencing of four Arcobacter species reveals a diverse suite of mobile elements.</title>
        <authorList>
            <person name="Miller W.G."/>
            <person name="Yee E."/>
            <person name="Bono J.L."/>
        </authorList>
    </citation>
    <scope>NUCLEOTIDE SEQUENCE [LARGE SCALE GENOMIC DNA]</scope>
    <source>
        <strain evidence="3 4">LMG 26638</strain>
    </source>
</reference>
<evidence type="ECO:0000256" key="2">
    <source>
        <dbReference type="SAM" id="SignalP"/>
    </source>
</evidence>
<reference evidence="3 4" key="3">
    <citation type="submission" date="2019-09" db="EMBL/GenBank/DDBJ databases">
        <title>Taxonomic note: a critical rebuttal of the proposed division of the genus Arcobacter into six genera, emended descriptions of Arcobacter anaerophilus and the genus Arcobacter, and an assessment of genus-level boundaries for Epsilonproteobacteria using in silico genomic comparator tools.</title>
        <authorList>
            <person name="On S.L.W."/>
            <person name="Miller W.G."/>
            <person name="Biggs P."/>
            <person name="Cornelius A."/>
            <person name="Vandamme P."/>
        </authorList>
    </citation>
    <scope>NUCLEOTIDE SEQUENCE [LARGE SCALE GENOMIC DNA]</scope>
    <source>
        <strain evidence="3 4">LMG 26638</strain>
    </source>
</reference>
<dbReference type="AlphaFoldDB" id="A0A5C2H891"/>
<dbReference type="EMBL" id="CP035928">
    <property type="protein sequence ID" value="QEP35181.1"/>
    <property type="molecule type" value="Genomic_DNA"/>
</dbReference>
<dbReference type="RefSeq" id="WP_130234080.1">
    <property type="nucleotide sequence ID" value="NZ_CP035928.1"/>
</dbReference>
<proteinExistence type="predicted"/>
<feature type="transmembrane region" description="Helical" evidence="1">
    <location>
        <begin position="719"/>
        <end position="739"/>
    </location>
</feature>
<keyword evidence="4" id="KW-1185">Reference proteome</keyword>
<feature type="transmembrane region" description="Helical" evidence="1">
    <location>
        <begin position="678"/>
        <end position="698"/>
    </location>
</feature>
<feature type="chain" id="PRO_5023091019" evidence="2">
    <location>
        <begin position="20"/>
        <end position="832"/>
    </location>
</feature>
<evidence type="ECO:0000313" key="4">
    <source>
        <dbReference type="Proteomes" id="UP000322726"/>
    </source>
</evidence>
<feature type="transmembrane region" description="Helical" evidence="1">
    <location>
        <begin position="622"/>
        <end position="642"/>
    </location>
</feature>
<feature type="transmembrane region" description="Helical" evidence="1">
    <location>
        <begin position="286"/>
        <end position="305"/>
    </location>
</feature>
<dbReference type="KEGG" id="apai:APAC_2109"/>
<feature type="transmembrane region" description="Helical" evidence="1">
    <location>
        <begin position="249"/>
        <end position="266"/>
    </location>
</feature>
<feature type="transmembrane region" description="Helical" evidence="1">
    <location>
        <begin position="654"/>
        <end position="672"/>
    </location>
</feature>
<keyword evidence="1" id="KW-0472">Membrane</keyword>
<reference evidence="4" key="2">
    <citation type="submission" date="2019-09" db="EMBL/GenBank/DDBJ databases">
        <title>Complete genome sequencing of four Arcobacter species reveals a diverse suite of mobile elements.</title>
        <authorList>
            <person name="On S.L.W."/>
            <person name="Miller W.G."/>
            <person name="Biggs P."/>
            <person name="Cornelius A."/>
            <person name="Vandamme P."/>
        </authorList>
    </citation>
    <scope>NUCLEOTIDE SEQUENCE [LARGE SCALE GENOMIC DNA]</scope>
    <source>
        <strain evidence="4">LMG 26638</strain>
    </source>
</reference>
<dbReference type="OrthoDB" id="5341137at2"/>